<evidence type="ECO:0000313" key="2">
    <source>
        <dbReference type="Proteomes" id="UP000562984"/>
    </source>
</evidence>
<protein>
    <submittedName>
        <fullName evidence="1">DUF2771 family protein</fullName>
    </submittedName>
</protein>
<dbReference type="RefSeq" id="WP_171199072.1">
    <property type="nucleotide sequence ID" value="NZ_JABEND010000003.1"/>
</dbReference>
<evidence type="ECO:0000313" key="1">
    <source>
        <dbReference type="EMBL" id="NNG35373.1"/>
    </source>
</evidence>
<dbReference type="Proteomes" id="UP000562984">
    <property type="component" value="Unassembled WGS sequence"/>
</dbReference>
<dbReference type="InterPro" id="IPR024495">
    <property type="entry name" value="DUF2771"/>
</dbReference>
<accession>A0A849A7C6</accession>
<proteinExistence type="predicted"/>
<reference evidence="1 2" key="1">
    <citation type="submission" date="2020-05" db="EMBL/GenBank/DDBJ databases">
        <title>Nakamurella sp. DB0629 isolated from air conditioner.</title>
        <authorList>
            <person name="Kim D.H."/>
            <person name="Kim D.-U."/>
        </authorList>
    </citation>
    <scope>NUCLEOTIDE SEQUENCE [LARGE SCALE GENOMIC DNA]</scope>
    <source>
        <strain evidence="1 2">DB0629</strain>
    </source>
</reference>
<comment type="caution">
    <text evidence="1">The sequence shown here is derived from an EMBL/GenBank/DDBJ whole genome shotgun (WGS) entry which is preliminary data.</text>
</comment>
<gene>
    <name evidence="1" type="ORF">HKD39_06540</name>
</gene>
<organism evidence="1 2">
    <name type="scientific">Nakamurella aerolata</name>
    <dbReference type="NCBI Taxonomy" id="1656892"/>
    <lineage>
        <taxon>Bacteria</taxon>
        <taxon>Bacillati</taxon>
        <taxon>Actinomycetota</taxon>
        <taxon>Actinomycetes</taxon>
        <taxon>Nakamurellales</taxon>
        <taxon>Nakamurellaceae</taxon>
        <taxon>Nakamurella</taxon>
    </lineage>
</organism>
<dbReference type="EMBL" id="JABEND010000003">
    <property type="protein sequence ID" value="NNG35373.1"/>
    <property type="molecule type" value="Genomic_DNA"/>
</dbReference>
<keyword evidence="2" id="KW-1185">Reference proteome</keyword>
<dbReference type="Pfam" id="PF10969">
    <property type="entry name" value="DUF2771"/>
    <property type="match status" value="1"/>
</dbReference>
<name>A0A849A7C6_9ACTN</name>
<sequence length="205" mass="21483">MTPPRRNPSVGRLRSVGGIRSVSGIRAVGRVRSVSRVGGVGRVGRVRRTLVALGLPLVLLAAGCTAPLPNITAFADGARAVVPPTLWCVADSVQQQLNCSKNAGTPTGSIVVPRGEGVSINVPADVGAAPWVVLFEYTNADGTPDSYRGPLQTERQLQYVLHPPQPTDQITRIEVQSGLTPVATDTGSGVDYAATRTWSIAVRPS</sequence>
<dbReference type="AlphaFoldDB" id="A0A849A7C6"/>